<evidence type="ECO:0000313" key="2">
    <source>
        <dbReference type="Proteomes" id="UP000887566"/>
    </source>
</evidence>
<keyword evidence="2" id="KW-1185">Reference proteome</keyword>
<dbReference type="AlphaFoldDB" id="A0A914V8P6"/>
<proteinExistence type="predicted"/>
<reference evidence="3" key="1">
    <citation type="submission" date="2022-11" db="UniProtKB">
        <authorList>
            <consortium name="WormBaseParasite"/>
        </authorList>
    </citation>
    <scope>IDENTIFICATION</scope>
</reference>
<feature type="signal peptide" evidence="1">
    <location>
        <begin position="1"/>
        <end position="16"/>
    </location>
</feature>
<accession>A0A914V8P6</accession>
<feature type="chain" id="PRO_5036873762" evidence="1">
    <location>
        <begin position="17"/>
        <end position="371"/>
    </location>
</feature>
<evidence type="ECO:0000313" key="3">
    <source>
        <dbReference type="WBParaSite" id="PSAMB.scaffold1577size29828.g13973.t1"/>
    </source>
</evidence>
<keyword evidence="1" id="KW-0732">Signal</keyword>
<dbReference type="WBParaSite" id="PSAMB.scaffold1577size29828.g13973.t1">
    <property type="protein sequence ID" value="PSAMB.scaffold1577size29828.g13973.t1"/>
    <property type="gene ID" value="PSAMB.scaffold1577size29828.g13973"/>
</dbReference>
<name>A0A914V8P6_9BILA</name>
<sequence length="371" mass="40310">MKLLLALAACVSLAAAQCGSKEETKQMFGNYLGCIKSQLDGDYNGFENEFQQDNKRAVQTCFADSIEQADAKGRCVLTVDDLKEQAWSRNGPLRECNICRTFATGAIKAVLSTSEPEQRCIREEITKAVTREADYCLNKKLGASFAGVPPIPDLEEQSFAHKDMVIKSISDFITIKSRLAFCGDRKPERADATDRCMSNPFVGYFTKHCQLVRNCDAKVPNSCSQQFGSTKSATCQCIDEARLDLKKRVGSIAQTIRDSIESSSSGGPAIGSASTADRCVSNIKAQLVTPVNDWLQVIGTALTKCLRSGPGKSLTMESMLSVGCRKVISDSKAGGAGDSHRQLKIGFDFINNLIDAMVDRSKRFCGGPQCN</sequence>
<evidence type="ECO:0000256" key="1">
    <source>
        <dbReference type="SAM" id="SignalP"/>
    </source>
</evidence>
<organism evidence="2 3">
    <name type="scientific">Plectus sambesii</name>
    <dbReference type="NCBI Taxonomy" id="2011161"/>
    <lineage>
        <taxon>Eukaryota</taxon>
        <taxon>Metazoa</taxon>
        <taxon>Ecdysozoa</taxon>
        <taxon>Nematoda</taxon>
        <taxon>Chromadorea</taxon>
        <taxon>Plectida</taxon>
        <taxon>Plectina</taxon>
        <taxon>Plectoidea</taxon>
        <taxon>Plectidae</taxon>
        <taxon>Plectus</taxon>
    </lineage>
</organism>
<dbReference type="Proteomes" id="UP000887566">
    <property type="component" value="Unplaced"/>
</dbReference>
<protein>
    <submittedName>
        <fullName evidence="3">Uncharacterized protein</fullName>
    </submittedName>
</protein>